<evidence type="ECO:0000313" key="2">
    <source>
        <dbReference type="EMBL" id="MBJ6122355.1"/>
    </source>
</evidence>
<comment type="caution">
    <text evidence="2">The sequence shown here is derived from an EMBL/GenBank/DDBJ whole genome shotgun (WGS) entry which is preliminary data.</text>
</comment>
<evidence type="ECO:0000259" key="1">
    <source>
        <dbReference type="PROSITE" id="PS50851"/>
    </source>
</evidence>
<protein>
    <submittedName>
        <fullName evidence="2">Chemotaxis protein CheW</fullName>
    </submittedName>
</protein>
<proteinExistence type="predicted"/>
<keyword evidence="3" id="KW-1185">Reference proteome</keyword>
<dbReference type="Pfam" id="PF01584">
    <property type="entry name" value="CheW"/>
    <property type="match status" value="1"/>
</dbReference>
<accession>A0ABS0XRE3</accession>
<organism evidence="2 3">
    <name type="scientific">Sphingomonas mollis</name>
    <dbReference type="NCBI Taxonomy" id="2795726"/>
    <lineage>
        <taxon>Bacteria</taxon>
        <taxon>Pseudomonadati</taxon>
        <taxon>Pseudomonadota</taxon>
        <taxon>Alphaproteobacteria</taxon>
        <taxon>Sphingomonadales</taxon>
        <taxon>Sphingomonadaceae</taxon>
        <taxon>Sphingomonas</taxon>
    </lineage>
</organism>
<sequence length="168" mass="18169">MTHPSSPSSIAWNADGELQALTFVMGTETFAIEAEFVHEILDLLPTTVVPGADPLVGHLINFRGRVIPLADLKPAFAMEAATDTSPSRIIVVELSIGDGNHYVGLRADAVDEVATIHVDTVEPPPQIGMRWPRDHVRGLVRRGDGIVVIPDIAILFERLATRAGRSVH</sequence>
<dbReference type="Gene3D" id="2.40.50.180">
    <property type="entry name" value="CheA-289, Domain 4"/>
    <property type="match status" value="1"/>
</dbReference>
<evidence type="ECO:0000313" key="3">
    <source>
        <dbReference type="Proteomes" id="UP000640426"/>
    </source>
</evidence>
<dbReference type="SUPFAM" id="SSF50341">
    <property type="entry name" value="CheW-like"/>
    <property type="match status" value="1"/>
</dbReference>
<reference evidence="3" key="1">
    <citation type="submission" date="2020-12" db="EMBL/GenBank/DDBJ databases">
        <title>Hymenobacter sp.</title>
        <authorList>
            <person name="Kim M.K."/>
        </authorList>
    </citation>
    <scope>NUCLEOTIDE SEQUENCE [LARGE SCALE GENOMIC DNA]</scope>
    <source>
        <strain evidence="3">BT553</strain>
    </source>
</reference>
<name>A0ABS0XRE3_9SPHN</name>
<dbReference type="Gene3D" id="2.30.30.40">
    <property type="entry name" value="SH3 Domains"/>
    <property type="match status" value="1"/>
</dbReference>
<dbReference type="PANTHER" id="PTHR22617">
    <property type="entry name" value="CHEMOTAXIS SENSOR HISTIDINE KINASE-RELATED"/>
    <property type="match status" value="1"/>
</dbReference>
<dbReference type="Proteomes" id="UP000640426">
    <property type="component" value="Unassembled WGS sequence"/>
</dbReference>
<dbReference type="InterPro" id="IPR036061">
    <property type="entry name" value="CheW-like_dom_sf"/>
</dbReference>
<dbReference type="EMBL" id="JAELXS010000005">
    <property type="protein sequence ID" value="MBJ6122355.1"/>
    <property type="molecule type" value="Genomic_DNA"/>
</dbReference>
<dbReference type="PROSITE" id="PS50851">
    <property type="entry name" value="CHEW"/>
    <property type="match status" value="1"/>
</dbReference>
<dbReference type="PANTHER" id="PTHR22617:SF23">
    <property type="entry name" value="CHEMOTAXIS PROTEIN CHEW"/>
    <property type="match status" value="1"/>
</dbReference>
<dbReference type="InterPro" id="IPR002545">
    <property type="entry name" value="CheW-lke_dom"/>
</dbReference>
<dbReference type="InterPro" id="IPR039315">
    <property type="entry name" value="CheW"/>
</dbReference>
<dbReference type="RefSeq" id="WP_199037892.1">
    <property type="nucleotide sequence ID" value="NZ_JAELXS010000005.1"/>
</dbReference>
<dbReference type="SMART" id="SM00260">
    <property type="entry name" value="CheW"/>
    <property type="match status" value="1"/>
</dbReference>
<feature type="domain" description="CheW-like" evidence="1">
    <location>
        <begin position="17"/>
        <end position="161"/>
    </location>
</feature>
<gene>
    <name evidence="2" type="ORF">JAO74_11190</name>
</gene>